<evidence type="ECO:0000313" key="17">
    <source>
        <dbReference type="WBParaSite" id="MBELARI_LOCUS11156"/>
    </source>
</evidence>
<dbReference type="GO" id="GO:0006897">
    <property type="term" value="P:endocytosis"/>
    <property type="evidence" value="ECO:0007669"/>
    <property type="project" value="TreeGrafter"/>
</dbReference>
<name>A0AAF3EB60_9BILA</name>
<keyword evidence="16" id="KW-1185">Reference proteome</keyword>
<dbReference type="GO" id="GO:0007015">
    <property type="term" value="P:actin filament organization"/>
    <property type="evidence" value="ECO:0007669"/>
    <property type="project" value="TreeGrafter"/>
</dbReference>
<dbReference type="Gene3D" id="3.40.850.10">
    <property type="entry name" value="Kinesin motor domain"/>
    <property type="match status" value="1"/>
</dbReference>
<dbReference type="GO" id="GO:0005902">
    <property type="term" value="C:microvillus"/>
    <property type="evidence" value="ECO:0007669"/>
    <property type="project" value="TreeGrafter"/>
</dbReference>
<dbReference type="GO" id="GO:0030048">
    <property type="term" value="P:actin filament-based movement"/>
    <property type="evidence" value="ECO:0007669"/>
    <property type="project" value="TreeGrafter"/>
</dbReference>
<evidence type="ECO:0000256" key="1">
    <source>
        <dbReference type="ARBA" id="ARBA00004370"/>
    </source>
</evidence>
<evidence type="ECO:0000259" key="15">
    <source>
        <dbReference type="PROSITE" id="PS51757"/>
    </source>
</evidence>
<evidence type="ECO:0000313" key="16">
    <source>
        <dbReference type="Proteomes" id="UP000887575"/>
    </source>
</evidence>
<dbReference type="PANTHER" id="PTHR13140:SF713">
    <property type="entry name" value="UNCONVENTIONAL MYOSIN ID"/>
    <property type="match status" value="1"/>
</dbReference>
<dbReference type="GO" id="GO:0016459">
    <property type="term" value="C:myosin complex"/>
    <property type="evidence" value="ECO:0007669"/>
    <property type="project" value="UniProtKB-KW"/>
</dbReference>
<keyword evidence="10 11" id="KW-0009">Actin-binding</keyword>
<dbReference type="InterPro" id="IPR036072">
    <property type="entry name" value="MYSc_Myo1"/>
</dbReference>
<keyword evidence="3 13" id="KW-0812">Transmembrane</keyword>
<dbReference type="GO" id="GO:0005546">
    <property type="term" value="F:phosphatidylinositol-4,5-bisphosphate binding"/>
    <property type="evidence" value="ECO:0007669"/>
    <property type="project" value="UniProtKB-ARBA"/>
</dbReference>
<evidence type="ECO:0000256" key="4">
    <source>
        <dbReference type="ARBA" id="ARBA00022741"/>
    </source>
</evidence>
<dbReference type="PROSITE" id="PS51757">
    <property type="entry name" value="TH1"/>
    <property type="match status" value="1"/>
</dbReference>
<reference evidence="17" key="1">
    <citation type="submission" date="2024-02" db="UniProtKB">
        <authorList>
            <consortium name="WormBaseParasite"/>
        </authorList>
    </citation>
    <scope>IDENTIFICATION</scope>
</reference>
<evidence type="ECO:0000256" key="13">
    <source>
        <dbReference type="SAM" id="Phobius"/>
    </source>
</evidence>
<keyword evidence="4 11" id="KW-0547">Nucleotide-binding</keyword>
<dbReference type="SUPFAM" id="SSF52540">
    <property type="entry name" value="P-loop containing nucleoside triphosphate hydrolases"/>
    <property type="match status" value="1"/>
</dbReference>
<dbReference type="Gene3D" id="1.20.5.4820">
    <property type="match status" value="1"/>
</dbReference>
<dbReference type="InterPro" id="IPR027417">
    <property type="entry name" value="P-loop_NTPase"/>
</dbReference>
<evidence type="ECO:0000256" key="8">
    <source>
        <dbReference type="ARBA" id="ARBA00023136"/>
    </source>
</evidence>
<dbReference type="InterPro" id="IPR010926">
    <property type="entry name" value="Myosin_TH1"/>
</dbReference>
<evidence type="ECO:0000256" key="5">
    <source>
        <dbReference type="ARBA" id="ARBA00022840"/>
    </source>
</evidence>
<dbReference type="InterPro" id="IPR013057">
    <property type="entry name" value="AA_transpt_TM"/>
</dbReference>
<feature type="transmembrane region" description="Helical" evidence="13">
    <location>
        <begin position="380"/>
        <end position="400"/>
    </location>
</feature>
<dbReference type="Proteomes" id="UP000887575">
    <property type="component" value="Unassembled WGS sequence"/>
</dbReference>
<evidence type="ECO:0000256" key="12">
    <source>
        <dbReference type="SAM" id="MobiDB-lite"/>
    </source>
</evidence>
<feature type="region of interest" description="Actin-binding" evidence="11">
    <location>
        <begin position="1029"/>
        <end position="1051"/>
    </location>
</feature>
<keyword evidence="8 13" id="KW-0472">Membrane</keyword>
<dbReference type="Gene3D" id="1.20.120.720">
    <property type="entry name" value="Myosin VI head, motor domain, U50 subdomain"/>
    <property type="match status" value="1"/>
</dbReference>
<dbReference type="GO" id="GO:0005737">
    <property type="term" value="C:cytoplasm"/>
    <property type="evidence" value="ECO:0007669"/>
    <property type="project" value="TreeGrafter"/>
</dbReference>
<dbReference type="GO" id="GO:0005524">
    <property type="term" value="F:ATP binding"/>
    <property type="evidence" value="ECO:0007669"/>
    <property type="project" value="UniProtKB-UniRule"/>
</dbReference>
<dbReference type="GO" id="GO:0051015">
    <property type="term" value="F:actin filament binding"/>
    <property type="evidence" value="ECO:0007669"/>
    <property type="project" value="TreeGrafter"/>
</dbReference>
<feature type="domain" description="TH1" evidence="15">
    <location>
        <begin position="1269"/>
        <end position="1409"/>
    </location>
</feature>
<dbReference type="SMART" id="SM00242">
    <property type="entry name" value="MYSc"/>
    <property type="match status" value="1"/>
</dbReference>
<organism evidence="16 17">
    <name type="scientific">Mesorhabditis belari</name>
    <dbReference type="NCBI Taxonomy" id="2138241"/>
    <lineage>
        <taxon>Eukaryota</taxon>
        <taxon>Metazoa</taxon>
        <taxon>Ecdysozoa</taxon>
        <taxon>Nematoda</taxon>
        <taxon>Chromadorea</taxon>
        <taxon>Rhabditida</taxon>
        <taxon>Rhabditina</taxon>
        <taxon>Rhabditomorpha</taxon>
        <taxon>Rhabditoidea</taxon>
        <taxon>Rhabditidae</taxon>
        <taxon>Mesorhabditinae</taxon>
        <taxon>Mesorhabditis</taxon>
    </lineage>
</organism>
<dbReference type="PANTHER" id="PTHR13140">
    <property type="entry name" value="MYOSIN"/>
    <property type="match status" value="1"/>
</dbReference>
<keyword evidence="6 13" id="KW-1133">Transmembrane helix</keyword>
<evidence type="ECO:0000256" key="7">
    <source>
        <dbReference type="ARBA" id="ARBA00023123"/>
    </source>
</evidence>
<feature type="transmembrane region" description="Helical" evidence="13">
    <location>
        <begin position="277"/>
        <end position="295"/>
    </location>
</feature>
<dbReference type="FunFam" id="1.20.58.530:FF:000004">
    <property type="entry name" value="Unconventional myosin ID"/>
    <property type="match status" value="1"/>
</dbReference>
<proteinExistence type="inferred from homology"/>
<dbReference type="GO" id="GO:0007368">
    <property type="term" value="P:determination of left/right symmetry"/>
    <property type="evidence" value="ECO:0007669"/>
    <property type="project" value="UniProtKB-ARBA"/>
</dbReference>
<dbReference type="Pfam" id="PF01490">
    <property type="entry name" value="Aa_trans"/>
    <property type="match status" value="1"/>
</dbReference>
<dbReference type="Gene3D" id="1.20.58.530">
    <property type="match status" value="1"/>
</dbReference>
<evidence type="ECO:0000256" key="10">
    <source>
        <dbReference type="ARBA" id="ARBA00023203"/>
    </source>
</evidence>
<dbReference type="PROSITE" id="PS51456">
    <property type="entry name" value="MYOSIN_MOTOR"/>
    <property type="match status" value="1"/>
</dbReference>
<keyword evidence="7 11" id="KW-0518">Myosin</keyword>
<dbReference type="InterPro" id="IPR036961">
    <property type="entry name" value="Kinesin_motor_dom_sf"/>
</dbReference>
<feature type="transmembrane region" description="Helical" evidence="13">
    <location>
        <begin position="420"/>
        <end position="442"/>
    </location>
</feature>
<evidence type="ECO:0000259" key="14">
    <source>
        <dbReference type="PROSITE" id="PS51456"/>
    </source>
</evidence>
<dbReference type="GO" id="GO:0000146">
    <property type="term" value="F:microfilament motor activity"/>
    <property type="evidence" value="ECO:0007669"/>
    <property type="project" value="TreeGrafter"/>
</dbReference>
<dbReference type="WBParaSite" id="MBELARI_LOCUS11156">
    <property type="protein sequence ID" value="MBELARI_LOCUS11156"/>
    <property type="gene ID" value="MBELARI_LOCUS11156"/>
</dbReference>
<protein>
    <submittedName>
        <fullName evidence="17">Uncharacterized protein</fullName>
    </submittedName>
</protein>
<feature type="transmembrane region" description="Helical" evidence="13">
    <location>
        <begin position="194"/>
        <end position="218"/>
    </location>
</feature>
<evidence type="ECO:0000256" key="6">
    <source>
        <dbReference type="ARBA" id="ARBA00022989"/>
    </source>
</evidence>
<comment type="subcellular location">
    <subcellularLocation>
        <location evidence="1">Membrane</location>
    </subcellularLocation>
</comment>
<evidence type="ECO:0000256" key="2">
    <source>
        <dbReference type="ARBA" id="ARBA00008314"/>
    </source>
</evidence>
<keyword evidence="5 11" id="KW-0067">ATP-binding</keyword>
<dbReference type="FunFam" id="1.10.10.820:FF:000001">
    <property type="entry name" value="Myosin heavy chain"/>
    <property type="match status" value="1"/>
</dbReference>
<evidence type="ECO:0000256" key="11">
    <source>
        <dbReference type="PROSITE-ProRule" id="PRU00782"/>
    </source>
</evidence>
<feature type="transmembrane region" description="Helical" evidence="13">
    <location>
        <begin position="355"/>
        <end position="374"/>
    </location>
</feature>
<dbReference type="InterPro" id="IPR001609">
    <property type="entry name" value="Myosin_head_motor_dom-like"/>
</dbReference>
<dbReference type="CDD" id="cd01378">
    <property type="entry name" value="MYSc_Myo1"/>
    <property type="match status" value="1"/>
</dbReference>
<dbReference type="Pfam" id="PF00063">
    <property type="entry name" value="Myosin_head"/>
    <property type="match status" value="1"/>
</dbReference>
<feature type="transmembrane region" description="Helical" evidence="13">
    <location>
        <begin position="135"/>
        <end position="155"/>
    </location>
</feature>
<feature type="region of interest" description="Disordered" evidence="12">
    <location>
        <begin position="1"/>
        <end position="39"/>
    </location>
</feature>
<feature type="transmembrane region" description="Helical" evidence="13">
    <location>
        <begin position="167"/>
        <end position="187"/>
    </location>
</feature>
<dbReference type="Pfam" id="PF06017">
    <property type="entry name" value="Myosin_TH1"/>
    <property type="match status" value="1"/>
</dbReference>
<feature type="binding site" evidence="11">
    <location>
        <begin position="557"/>
        <end position="564"/>
    </location>
    <ligand>
        <name>ATP</name>
        <dbReference type="ChEBI" id="CHEBI:30616"/>
    </ligand>
</feature>
<keyword evidence="9 11" id="KW-0505">Motor protein</keyword>
<dbReference type="PROSITE" id="PS50096">
    <property type="entry name" value="IQ"/>
    <property type="match status" value="1"/>
</dbReference>
<evidence type="ECO:0000256" key="3">
    <source>
        <dbReference type="ARBA" id="ARBA00022692"/>
    </source>
</evidence>
<evidence type="ECO:0000256" key="9">
    <source>
        <dbReference type="ARBA" id="ARBA00023175"/>
    </source>
</evidence>
<feature type="transmembrane region" description="Helical" evidence="13">
    <location>
        <begin position="238"/>
        <end position="256"/>
    </location>
</feature>
<sequence>MSEVSSLTQNETQQMIPTRNHRSPSHATLFAPRPKETTSISPEQALAHMIKVMMGTGMLSLPIAFKHSGLYLGMILLTFICLICIYCTRQLVLAQHYLSYLKGQTKMDYANVMRSAVEIGPPSVRNWGYFAKQCVNVNMFVAQLGFCCVYFVFMADNLKQFFDQTSSIHISQAGWIGLLLIPILALCTIRELKALAPLAAIANVLYLCAVTIVLYQIVQVERATWEVPAFGSLSTLPLFFGTVMFAFEGVAVVLPIENQMDEPAHFISSNGVLNTSCFLVLILYSGVGFFGYLKYGDAVMDTITLNLPQSSFYQVIKVMFVCCILVSYPLQFYVPMERVEKWVKRKVQEDKQEKLIYGIRFITVVFTCIMAQLIPHLALFISLVGSVAGTSLTLVFPPLIEILCYYSKGGLTPWIWARNIAIMLFSIVGFTTGTYASIVQIIEAFGKSVRPTMATAEHENPKEYGVEDLVLLSKIDLPHIVGNIEKRFTKSRIYTYIGEVLIAVNPYRQLNIYDRDSIEKYRGREIYERPPHAFAIADAAYRSMKRFGRDSCIVISGESGAGKTETSKIIMRYLAAITNQGQQKEIERVKNILLRSNCILESLGCAKTNRNDNSSRFGKYMHINFNYGGDPVGGHISNYLLEKSRVVRQQKGERNFHVFYNMLKGLEDGTLRQLQLQRDPKRYFYLNQGNSDKVNAIDDAKDMKEVQAALKSIHTFENKQIDQLWHILGAILHLGNIDFAPAEGNAGGCVPKDRASLRAAADCLSVAEKDLAAALCSQIVAAHGDIVTKNHDVNGALYTRDALAKAIYERLFAFVVKRVNEAVKVDQSSRYAKGTVIGVLDIYGFEIFGTNSFEQLCINYCNEKLQQLFIELVLKQEQEEYEREGIKWQKIDYFNNKIICDLVEIPRTGILSVLDDACASVGNVTDKVFLQEMDKKLGSHKHYTSRGLKQSDKSVGFDEFRITHYAGDVTYSVEGFMDKNRDTLFQDLKRLGYHSKNPLLISLFPDGAKSLSEVNRRPPTAGFLFKNSMTDLVTQLASKEPYYIRCIKPNEEKSSSHFDRERVEHQVRYLGLLENVRVRRAGFAYRMAYERFLQRYKLLCPATWPNPRRGSARENVIRILKHINLDTDCVEGRTKIFIRSPQTVFTLEELRSEKLPYVVTYLQKMVRGWQARERYKKMKAVSLIMATYRRYKLRTYILRVIESFRGVRQMPDLGKSVRWPKSPAVLGQFMKRLQAMHLRWRAATILARMPPHLRESLPQKLAAFEALNAQRHSWGYSRSWRGDYLSYQDEVDNMDSSNYKQAVDALKPVHPFGKVLFSAYIQKFNRFNKSSTRVLLNGKQEDRVGELVGTLLSHYDKLDMRRPMVLVAQTPSCQLGSKSKTVRVTNDPTQPTMFKKSGNDIELFCQAAA</sequence>
<dbReference type="Gene3D" id="1.10.10.820">
    <property type="match status" value="1"/>
</dbReference>
<comment type="similarity">
    <text evidence="2 11">Belongs to the TRAFAC class myosin-kinesin ATPase superfamily. Myosin family.</text>
</comment>
<feature type="transmembrane region" description="Helical" evidence="13">
    <location>
        <begin position="71"/>
        <end position="92"/>
    </location>
</feature>
<feature type="compositionally biased region" description="Polar residues" evidence="12">
    <location>
        <begin position="1"/>
        <end position="17"/>
    </location>
</feature>
<dbReference type="PRINTS" id="PR00193">
    <property type="entry name" value="MYOSINHEAVY"/>
</dbReference>
<feature type="transmembrane region" description="Helical" evidence="13">
    <location>
        <begin position="315"/>
        <end position="334"/>
    </location>
</feature>
<feature type="domain" description="Myosin motor" evidence="14">
    <location>
        <begin position="464"/>
        <end position="1152"/>
    </location>
</feature>
<dbReference type="GO" id="GO:0005886">
    <property type="term" value="C:plasma membrane"/>
    <property type="evidence" value="ECO:0007669"/>
    <property type="project" value="TreeGrafter"/>
</dbReference>
<accession>A0AAF3EB60</accession>